<dbReference type="SUPFAM" id="SSF55729">
    <property type="entry name" value="Acyl-CoA N-acyltransferases (Nat)"/>
    <property type="match status" value="1"/>
</dbReference>
<proteinExistence type="predicted"/>
<organism evidence="2 3">
    <name type="scientific">Vibrio ostreae</name>
    <dbReference type="NCBI Taxonomy" id="2841925"/>
    <lineage>
        <taxon>Bacteria</taxon>
        <taxon>Pseudomonadati</taxon>
        <taxon>Pseudomonadota</taxon>
        <taxon>Gammaproteobacteria</taxon>
        <taxon>Vibrionales</taxon>
        <taxon>Vibrionaceae</taxon>
        <taxon>Vibrio</taxon>
    </lineage>
</organism>
<evidence type="ECO:0000313" key="3">
    <source>
        <dbReference type="Proteomes" id="UP000694232"/>
    </source>
</evidence>
<keyword evidence="3" id="KW-1185">Reference proteome</keyword>
<dbReference type="PANTHER" id="PTHR47017:SF1">
    <property type="entry name" value="ACYL-COA"/>
    <property type="match status" value="1"/>
</dbReference>
<feature type="coiled-coil region" evidence="1">
    <location>
        <begin position="185"/>
        <end position="215"/>
    </location>
</feature>
<gene>
    <name evidence="2" type="ORF">KNV97_16415</name>
</gene>
<dbReference type="AlphaFoldDB" id="A0A975U885"/>
<dbReference type="Pfam" id="PF04339">
    <property type="entry name" value="FemAB_like"/>
    <property type="match status" value="1"/>
</dbReference>
<dbReference type="KEGG" id="vos:KNV97_16415"/>
<evidence type="ECO:0000256" key="1">
    <source>
        <dbReference type="SAM" id="Coils"/>
    </source>
</evidence>
<accession>A0A975U885</accession>
<name>A0A975U885_9VIBR</name>
<dbReference type="RefSeq" id="WP_136483265.1">
    <property type="nucleotide sequence ID" value="NZ_CP076643.1"/>
</dbReference>
<dbReference type="Proteomes" id="UP000694232">
    <property type="component" value="Chromosome 1"/>
</dbReference>
<dbReference type="Gene3D" id="3.40.630.30">
    <property type="match status" value="1"/>
</dbReference>
<dbReference type="InterPro" id="IPR007434">
    <property type="entry name" value="FemAB-like"/>
</dbReference>
<evidence type="ECO:0000313" key="2">
    <source>
        <dbReference type="EMBL" id="QXO17023.1"/>
    </source>
</evidence>
<reference evidence="2" key="1">
    <citation type="submission" date="2021-06" db="EMBL/GenBank/DDBJ databases">
        <title>Vibrio nov. sp., novel gut bacterium isolated from Yellow Sea oyster.</title>
        <authorList>
            <person name="Muhammad N."/>
            <person name="Nguyen T.H."/>
            <person name="Lee Y.-J."/>
            <person name="Ko J."/>
            <person name="Kim S.-G."/>
        </authorList>
    </citation>
    <scope>NUCLEOTIDE SEQUENCE</scope>
    <source>
        <strain evidence="2">OG9-811</strain>
    </source>
</reference>
<sequence>MALIKVHQQLTDIPQPEWDALRCCDYPFLSYAYLSALEQSGCVSDDSGWHPLHLTLEDEHGSLLAAMPMYLKSHSWGEYVFDWSWQEAFEKAGEEYFPKLVTAIPFTPVSGPRLLYRAEVISYDDALQPMLSAVRQLCAEHQFSGWHGLFVEARHIQKFKPLSVRMDCQYHWYNRGYQHFDDFLATLTSRKRKNLRKEREKVQQQQVELRVIEGELLSADDVAVFFEFYQLTYLKRGRYPHLNQAFFEQLRRQMPTQIVLIMAYHQQLPVAGAWYFKDSQTLYGRYWGCTQEFDSLHFEACYYQGIEYCITHQLAHFDPGAQGEHKIQRGFEPLATWSVHWIESATFRPAVADFVRREQQLVQDRMAALATYLPYKSDQP</sequence>
<dbReference type="PANTHER" id="PTHR47017">
    <property type="entry name" value="ACYL-COA"/>
    <property type="match status" value="1"/>
</dbReference>
<dbReference type="EMBL" id="CP076643">
    <property type="protein sequence ID" value="QXO17023.1"/>
    <property type="molecule type" value="Genomic_DNA"/>
</dbReference>
<keyword evidence="1" id="KW-0175">Coiled coil</keyword>
<protein>
    <submittedName>
        <fullName evidence="2">GNAT family N-acetyltransferase</fullName>
    </submittedName>
</protein>
<dbReference type="InterPro" id="IPR016181">
    <property type="entry name" value="Acyl_CoA_acyltransferase"/>
</dbReference>